<sequence length="93" mass="9923">MALGGDTSFETSCTVHVGVTFYETKTFTVTRGKSTPKSTNIRRDVQDNTSHHGATDPVVIDKRGGVCVSTVSSTTTIKPRHVAVVTPTSPDFP</sequence>
<evidence type="ECO:0000313" key="2">
    <source>
        <dbReference type="EMBL" id="KAJ5111802.1"/>
    </source>
</evidence>
<comment type="caution">
    <text evidence="2">The sequence shown here is derived from an EMBL/GenBank/DDBJ whole genome shotgun (WGS) entry which is preliminary data.</text>
</comment>
<evidence type="ECO:0000313" key="3">
    <source>
        <dbReference type="Proteomes" id="UP001141434"/>
    </source>
</evidence>
<dbReference type="GeneID" id="81391182"/>
<keyword evidence="3" id="KW-1185">Reference proteome</keyword>
<dbReference type="RefSeq" id="XP_056515281.1">
    <property type="nucleotide sequence ID" value="XM_056652014.1"/>
</dbReference>
<evidence type="ECO:0000256" key="1">
    <source>
        <dbReference type="SAM" id="MobiDB-lite"/>
    </source>
</evidence>
<accession>A0A9W9G5R0</accession>
<organism evidence="2 3">
    <name type="scientific">Penicillium alfredii</name>
    <dbReference type="NCBI Taxonomy" id="1506179"/>
    <lineage>
        <taxon>Eukaryota</taxon>
        <taxon>Fungi</taxon>
        <taxon>Dikarya</taxon>
        <taxon>Ascomycota</taxon>
        <taxon>Pezizomycotina</taxon>
        <taxon>Eurotiomycetes</taxon>
        <taxon>Eurotiomycetidae</taxon>
        <taxon>Eurotiales</taxon>
        <taxon>Aspergillaceae</taxon>
        <taxon>Penicillium</taxon>
    </lineage>
</organism>
<feature type="region of interest" description="Disordered" evidence="1">
    <location>
        <begin position="31"/>
        <end position="58"/>
    </location>
</feature>
<protein>
    <submittedName>
        <fullName evidence="2">Uncharacterized protein</fullName>
    </submittedName>
</protein>
<gene>
    <name evidence="2" type="ORF">NUU61_001432</name>
</gene>
<dbReference type="EMBL" id="JAPMSZ010000002">
    <property type="protein sequence ID" value="KAJ5111802.1"/>
    <property type="molecule type" value="Genomic_DNA"/>
</dbReference>
<dbReference type="Proteomes" id="UP001141434">
    <property type="component" value="Unassembled WGS sequence"/>
</dbReference>
<dbReference type="AlphaFoldDB" id="A0A9W9G5R0"/>
<name>A0A9W9G5R0_9EURO</name>
<reference evidence="2" key="1">
    <citation type="submission" date="2022-11" db="EMBL/GenBank/DDBJ databases">
        <authorList>
            <person name="Petersen C."/>
        </authorList>
    </citation>
    <scope>NUCLEOTIDE SEQUENCE</scope>
    <source>
        <strain evidence="2">IBT 34128</strain>
    </source>
</reference>
<proteinExistence type="predicted"/>
<feature type="compositionally biased region" description="Basic and acidic residues" evidence="1">
    <location>
        <begin position="41"/>
        <end position="58"/>
    </location>
</feature>
<reference evidence="2" key="2">
    <citation type="journal article" date="2023" name="IMA Fungus">
        <title>Comparative genomic study of the Penicillium genus elucidates a diverse pangenome and 15 lateral gene transfer events.</title>
        <authorList>
            <person name="Petersen C."/>
            <person name="Sorensen T."/>
            <person name="Nielsen M.R."/>
            <person name="Sondergaard T.E."/>
            <person name="Sorensen J.L."/>
            <person name="Fitzpatrick D.A."/>
            <person name="Frisvad J.C."/>
            <person name="Nielsen K.L."/>
        </authorList>
    </citation>
    <scope>NUCLEOTIDE SEQUENCE</scope>
    <source>
        <strain evidence="2">IBT 34128</strain>
    </source>
</reference>